<keyword evidence="7" id="KW-1185">Reference proteome</keyword>
<dbReference type="EMBL" id="PVTY01000021">
    <property type="protein sequence ID" value="PRZ12459.1"/>
    <property type="molecule type" value="Genomic_DNA"/>
</dbReference>
<dbReference type="GO" id="GO:0003700">
    <property type="term" value="F:DNA-binding transcription factor activity"/>
    <property type="evidence" value="ECO:0007669"/>
    <property type="project" value="TreeGrafter"/>
</dbReference>
<evidence type="ECO:0000256" key="2">
    <source>
        <dbReference type="ARBA" id="ARBA00023125"/>
    </source>
</evidence>
<dbReference type="PANTHER" id="PTHR30055">
    <property type="entry name" value="HTH-TYPE TRANSCRIPTIONAL REGULATOR RUTR"/>
    <property type="match status" value="1"/>
</dbReference>
<dbReference type="InterPro" id="IPR023772">
    <property type="entry name" value="DNA-bd_HTH_TetR-type_CS"/>
</dbReference>
<feature type="DNA-binding region" description="H-T-H motif" evidence="4">
    <location>
        <begin position="37"/>
        <end position="56"/>
    </location>
</feature>
<protein>
    <submittedName>
        <fullName evidence="6">TetR family transcriptional regulator</fullName>
    </submittedName>
</protein>
<dbReference type="PROSITE" id="PS01081">
    <property type="entry name" value="HTH_TETR_1"/>
    <property type="match status" value="1"/>
</dbReference>
<accession>A0A2T0YCT5</accession>
<dbReference type="InterPro" id="IPR001647">
    <property type="entry name" value="HTH_TetR"/>
</dbReference>
<dbReference type="Proteomes" id="UP000238217">
    <property type="component" value="Unassembled WGS sequence"/>
</dbReference>
<proteinExistence type="predicted"/>
<comment type="caution">
    <text evidence="6">The sequence shown here is derived from an EMBL/GenBank/DDBJ whole genome shotgun (WGS) entry which is preliminary data.</text>
</comment>
<gene>
    <name evidence="6" type="ORF">BCL67_12121</name>
</gene>
<dbReference type="Pfam" id="PF00440">
    <property type="entry name" value="TetR_N"/>
    <property type="match status" value="1"/>
</dbReference>
<dbReference type="AlphaFoldDB" id="A0A2T0YCT5"/>
<evidence type="ECO:0000313" key="7">
    <source>
        <dbReference type="Proteomes" id="UP000238217"/>
    </source>
</evidence>
<dbReference type="Pfam" id="PF17754">
    <property type="entry name" value="TetR_C_14"/>
    <property type="match status" value="1"/>
</dbReference>
<dbReference type="InterPro" id="IPR009057">
    <property type="entry name" value="Homeodomain-like_sf"/>
</dbReference>
<evidence type="ECO:0000313" key="6">
    <source>
        <dbReference type="EMBL" id="PRZ12459.1"/>
    </source>
</evidence>
<evidence type="ECO:0000256" key="3">
    <source>
        <dbReference type="ARBA" id="ARBA00023163"/>
    </source>
</evidence>
<keyword evidence="3" id="KW-0804">Transcription</keyword>
<organism evidence="6 7">
    <name type="scientific">Nesterenkonia sandarakina</name>
    <dbReference type="NCBI Taxonomy" id="272918"/>
    <lineage>
        <taxon>Bacteria</taxon>
        <taxon>Bacillati</taxon>
        <taxon>Actinomycetota</taxon>
        <taxon>Actinomycetes</taxon>
        <taxon>Micrococcales</taxon>
        <taxon>Micrococcaceae</taxon>
        <taxon>Nesterenkonia</taxon>
    </lineage>
</organism>
<dbReference type="InterPro" id="IPR050109">
    <property type="entry name" value="HTH-type_TetR-like_transc_reg"/>
</dbReference>
<dbReference type="InterPro" id="IPR041347">
    <property type="entry name" value="MftR_C"/>
</dbReference>
<name>A0A2T0YCT5_9MICC</name>
<dbReference type="OrthoDB" id="8688418at2"/>
<dbReference type="Gene3D" id="1.10.10.60">
    <property type="entry name" value="Homeodomain-like"/>
    <property type="match status" value="1"/>
</dbReference>
<keyword evidence="2 4" id="KW-0238">DNA-binding</keyword>
<reference evidence="6 7" key="1">
    <citation type="submission" date="2018-03" db="EMBL/GenBank/DDBJ databases">
        <title>Comparative analysis of microorganisms from saline springs in Andes Mountain Range, Colombia.</title>
        <authorList>
            <person name="Rubin E."/>
        </authorList>
    </citation>
    <scope>NUCLEOTIDE SEQUENCE [LARGE SCALE GENOMIC DNA]</scope>
    <source>
        <strain evidence="6 7">CG 35</strain>
    </source>
</reference>
<dbReference type="SUPFAM" id="SSF46689">
    <property type="entry name" value="Homeodomain-like"/>
    <property type="match status" value="1"/>
</dbReference>
<dbReference type="PROSITE" id="PS50977">
    <property type="entry name" value="HTH_TETR_2"/>
    <property type="match status" value="1"/>
</dbReference>
<evidence type="ECO:0000256" key="1">
    <source>
        <dbReference type="ARBA" id="ARBA00023015"/>
    </source>
</evidence>
<sequence>MDDEPLGLRELKKQMTREAIAAAALKLTLDKGLSDVTIDEIAREAFVSPRTVSNYFPSKEEAVLAAGSIGAEQILDECDGSRSDEPPLKVLCEQLSEYAREYPDHLRRASQLAQLEEENPSLRPYRIAQQVELVQLLSERIAVHTCTDVSTDLYPSLAASGAVSAMVTSLALWARNDLPDERLPTMIEDAFSILIGGYPHPPAEADKSRPADD</sequence>
<evidence type="ECO:0000256" key="4">
    <source>
        <dbReference type="PROSITE-ProRule" id="PRU00335"/>
    </source>
</evidence>
<dbReference type="RefSeq" id="WP_106123963.1">
    <property type="nucleotide sequence ID" value="NZ_PVTY01000021.1"/>
</dbReference>
<dbReference type="PANTHER" id="PTHR30055:SF234">
    <property type="entry name" value="HTH-TYPE TRANSCRIPTIONAL REGULATOR BETI"/>
    <property type="match status" value="1"/>
</dbReference>
<dbReference type="Gene3D" id="1.10.357.10">
    <property type="entry name" value="Tetracycline Repressor, domain 2"/>
    <property type="match status" value="1"/>
</dbReference>
<feature type="domain" description="HTH tetR-type" evidence="5">
    <location>
        <begin position="14"/>
        <end position="74"/>
    </location>
</feature>
<evidence type="ECO:0000259" key="5">
    <source>
        <dbReference type="PROSITE" id="PS50977"/>
    </source>
</evidence>
<keyword evidence="1" id="KW-0805">Transcription regulation</keyword>
<dbReference type="GO" id="GO:0000976">
    <property type="term" value="F:transcription cis-regulatory region binding"/>
    <property type="evidence" value="ECO:0007669"/>
    <property type="project" value="TreeGrafter"/>
</dbReference>